<name>A0A6M3L0N3_9ZZZZ</name>
<reference evidence="1" key="1">
    <citation type="submission" date="2020-03" db="EMBL/GenBank/DDBJ databases">
        <title>The deep terrestrial virosphere.</title>
        <authorList>
            <person name="Holmfeldt K."/>
            <person name="Nilsson E."/>
            <person name="Simone D."/>
            <person name="Lopez-Fernandez M."/>
            <person name="Wu X."/>
            <person name="de Brujin I."/>
            <person name="Lundin D."/>
            <person name="Andersson A."/>
            <person name="Bertilsson S."/>
            <person name="Dopson M."/>
        </authorList>
    </citation>
    <scope>NUCLEOTIDE SEQUENCE</scope>
    <source>
        <strain evidence="1">MM415B03019</strain>
    </source>
</reference>
<gene>
    <name evidence="1" type="ORF">MM415B03019_0007</name>
</gene>
<organism evidence="1">
    <name type="scientific">viral metagenome</name>
    <dbReference type="NCBI Taxonomy" id="1070528"/>
    <lineage>
        <taxon>unclassified sequences</taxon>
        <taxon>metagenomes</taxon>
        <taxon>organismal metagenomes</taxon>
    </lineage>
</organism>
<evidence type="ECO:0000313" key="1">
    <source>
        <dbReference type="EMBL" id="QJA87311.1"/>
    </source>
</evidence>
<sequence length="133" mass="14975">MRYHYYNEARDQFGNTVKEADVYVYLAGTETDASVYTSNSGGTAVSSSPQVSTNSRGFFEFWVDDGDYDHDQKFKLSMVKTGYTFDDIDHIQLFPNLTNFLMSKDDAGNIWYMKPDSADGALIRSTTKGDIVS</sequence>
<dbReference type="AlphaFoldDB" id="A0A6M3L0N3"/>
<accession>A0A6M3L0N3</accession>
<protein>
    <submittedName>
        <fullName evidence="1">Uncharacterized protein</fullName>
    </submittedName>
</protein>
<proteinExistence type="predicted"/>
<dbReference type="EMBL" id="MT142696">
    <property type="protein sequence ID" value="QJA87311.1"/>
    <property type="molecule type" value="Genomic_DNA"/>
</dbReference>